<proteinExistence type="predicted"/>
<evidence type="ECO:0000256" key="3">
    <source>
        <dbReference type="ARBA" id="ARBA00012211"/>
    </source>
</evidence>
<sequence>SSSLITKDLERYGIMIFIGQHSASHLPQETSLLVYSNAVKNDNPELLEAKKRGIGCISYPEAVGRLLESYKAIAIAGAHGKSTTTALMSLILIEGGLDPTVIVGTRLKEFNDSNYRLGKSNYFVVEADEWRAAFLNYHPWALLITSIDREHLDFYKNFGTIKKTYLTFISGMKDEGILVLNADDKGIISIKEKIEAIAEKKSLKVLWYSSKDTIASIIKENIQIPGDHNISNAIGAFTLATHVDVSQKNIIRALASFKGTWRRFEYKGILNGARVFDDYAHHPREIQATLQGAKTLVKNNGKVWCVFQPHQRERLALLFKDFVKSFKDADNVVFLPIYEVVGREEKDTTMNTERLYNEIKKKQSVYYVSDPRDLKGFLKDKVKENDILIMMGAGDVAKYTEELVR</sequence>
<keyword evidence="9" id="KW-0133">Cell shape</keyword>
<dbReference type="PANTHER" id="PTHR43445:SF3">
    <property type="entry name" value="UDP-N-ACETYLMURAMATE--L-ALANINE LIGASE"/>
    <property type="match status" value="1"/>
</dbReference>
<evidence type="ECO:0000256" key="4">
    <source>
        <dbReference type="ARBA" id="ARBA00022490"/>
    </source>
</evidence>
<dbReference type="SUPFAM" id="SSF53244">
    <property type="entry name" value="MurD-like peptide ligases, peptide-binding domain"/>
    <property type="match status" value="1"/>
</dbReference>
<evidence type="ECO:0000256" key="5">
    <source>
        <dbReference type="ARBA" id="ARBA00022598"/>
    </source>
</evidence>
<feature type="domain" description="Mur ligase C-terminal" evidence="16">
    <location>
        <begin position="262"/>
        <end position="394"/>
    </location>
</feature>
<dbReference type="Pfam" id="PF01225">
    <property type="entry name" value="Mur_ligase"/>
    <property type="match status" value="1"/>
</dbReference>
<dbReference type="InterPro" id="IPR013221">
    <property type="entry name" value="Mur_ligase_cen"/>
</dbReference>
<keyword evidence="6" id="KW-0132">Cell division</keyword>
<feature type="domain" description="Mur ligase N-terminal catalytic" evidence="15">
    <location>
        <begin position="5"/>
        <end position="70"/>
    </location>
</feature>
<dbReference type="Gene3D" id="3.40.50.720">
    <property type="entry name" value="NAD(P)-binding Rossmann-like Domain"/>
    <property type="match status" value="1"/>
</dbReference>
<keyword evidence="4" id="KW-0963">Cytoplasm</keyword>
<organism evidence="18 19">
    <name type="scientific">Candidatus Harrisonbacteria bacterium RIFCSPLOWO2_01_FULL_40_28</name>
    <dbReference type="NCBI Taxonomy" id="1798406"/>
    <lineage>
        <taxon>Bacteria</taxon>
        <taxon>Candidatus Harrisoniibacteriota</taxon>
    </lineage>
</organism>
<dbReference type="GO" id="GO:0051301">
    <property type="term" value="P:cell division"/>
    <property type="evidence" value="ECO:0007669"/>
    <property type="project" value="UniProtKB-KW"/>
</dbReference>
<dbReference type="Proteomes" id="UP000178517">
    <property type="component" value="Unassembled WGS sequence"/>
</dbReference>
<evidence type="ECO:0000256" key="8">
    <source>
        <dbReference type="ARBA" id="ARBA00022840"/>
    </source>
</evidence>
<dbReference type="EMBL" id="MHJI01000026">
    <property type="protein sequence ID" value="OGY65035.1"/>
    <property type="molecule type" value="Genomic_DNA"/>
</dbReference>
<gene>
    <name evidence="18" type="ORF">A3A04_02210</name>
</gene>
<evidence type="ECO:0000256" key="9">
    <source>
        <dbReference type="ARBA" id="ARBA00022960"/>
    </source>
</evidence>
<evidence type="ECO:0000256" key="11">
    <source>
        <dbReference type="ARBA" id="ARBA00023306"/>
    </source>
</evidence>
<dbReference type="InterPro" id="IPR000713">
    <property type="entry name" value="Mur_ligase_N"/>
</dbReference>
<dbReference type="NCBIfam" id="TIGR01082">
    <property type="entry name" value="murC"/>
    <property type="match status" value="1"/>
</dbReference>
<keyword evidence="8" id="KW-0067">ATP-binding</keyword>
<dbReference type="UniPathway" id="UPA00219"/>
<name>A0A1G1ZKJ6_9BACT</name>
<dbReference type="InterPro" id="IPR005758">
    <property type="entry name" value="UDP-N-AcMur_Ala_ligase_MurC"/>
</dbReference>
<dbReference type="GO" id="GO:0008763">
    <property type="term" value="F:UDP-N-acetylmuramate-L-alanine ligase activity"/>
    <property type="evidence" value="ECO:0007669"/>
    <property type="project" value="UniProtKB-UniRule"/>
</dbReference>
<evidence type="ECO:0000256" key="13">
    <source>
        <dbReference type="ARBA" id="ARBA00047833"/>
    </source>
</evidence>
<dbReference type="Gene3D" id="3.90.190.20">
    <property type="entry name" value="Mur ligase, C-terminal domain"/>
    <property type="match status" value="1"/>
</dbReference>
<protein>
    <recommendedName>
        <fullName evidence="3 14">UDP-N-acetylmuramate--L-alanine ligase</fullName>
        <ecNumber evidence="3 14">6.3.2.8</ecNumber>
    </recommendedName>
</protein>
<feature type="domain" description="Mur ligase central" evidence="17">
    <location>
        <begin position="75"/>
        <end position="239"/>
    </location>
</feature>
<dbReference type="GO" id="GO:0071555">
    <property type="term" value="P:cell wall organization"/>
    <property type="evidence" value="ECO:0007669"/>
    <property type="project" value="UniProtKB-KW"/>
</dbReference>
<evidence type="ECO:0000256" key="10">
    <source>
        <dbReference type="ARBA" id="ARBA00022984"/>
    </source>
</evidence>
<feature type="non-terminal residue" evidence="18">
    <location>
        <position position="1"/>
    </location>
</feature>
<reference evidence="18 19" key="1">
    <citation type="journal article" date="2016" name="Nat. Commun.">
        <title>Thousands of microbial genomes shed light on interconnected biogeochemical processes in an aquifer system.</title>
        <authorList>
            <person name="Anantharaman K."/>
            <person name="Brown C.T."/>
            <person name="Hug L.A."/>
            <person name="Sharon I."/>
            <person name="Castelle C.J."/>
            <person name="Probst A.J."/>
            <person name="Thomas B.C."/>
            <person name="Singh A."/>
            <person name="Wilkins M.J."/>
            <person name="Karaoz U."/>
            <person name="Brodie E.L."/>
            <person name="Williams K.H."/>
            <person name="Hubbard S.S."/>
            <person name="Banfield J.F."/>
        </authorList>
    </citation>
    <scope>NUCLEOTIDE SEQUENCE [LARGE SCALE GENOMIC DNA]</scope>
</reference>
<keyword evidence="12" id="KW-0961">Cell wall biogenesis/degradation</keyword>
<dbReference type="GO" id="GO:0009252">
    <property type="term" value="P:peptidoglycan biosynthetic process"/>
    <property type="evidence" value="ECO:0007669"/>
    <property type="project" value="UniProtKB-UniRule"/>
</dbReference>
<comment type="catalytic activity">
    <reaction evidence="13">
        <text>UDP-N-acetyl-alpha-D-muramate + L-alanine + ATP = UDP-N-acetyl-alpha-D-muramoyl-L-alanine + ADP + phosphate + H(+)</text>
        <dbReference type="Rhea" id="RHEA:23372"/>
        <dbReference type="ChEBI" id="CHEBI:15378"/>
        <dbReference type="ChEBI" id="CHEBI:30616"/>
        <dbReference type="ChEBI" id="CHEBI:43474"/>
        <dbReference type="ChEBI" id="CHEBI:57972"/>
        <dbReference type="ChEBI" id="CHEBI:70757"/>
        <dbReference type="ChEBI" id="CHEBI:83898"/>
        <dbReference type="ChEBI" id="CHEBI:456216"/>
        <dbReference type="EC" id="6.3.2.8"/>
    </reaction>
</comment>
<evidence type="ECO:0000256" key="7">
    <source>
        <dbReference type="ARBA" id="ARBA00022741"/>
    </source>
</evidence>
<evidence type="ECO:0000313" key="18">
    <source>
        <dbReference type="EMBL" id="OGY65035.1"/>
    </source>
</evidence>
<dbReference type="Pfam" id="PF02875">
    <property type="entry name" value="Mur_ligase_C"/>
    <property type="match status" value="1"/>
</dbReference>
<dbReference type="EC" id="6.3.2.8" evidence="3 14"/>
<evidence type="ECO:0000259" key="16">
    <source>
        <dbReference type="Pfam" id="PF02875"/>
    </source>
</evidence>
<dbReference type="GO" id="GO:0008360">
    <property type="term" value="P:regulation of cell shape"/>
    <property type="evidence" value="ECO:0007669"/>
    <property type="project" value="UniProtKB-KW"/>
</dbReference>
<comment type="pathway">
    <text evidence="2">Cell wall biogenesis; peptidoglycan biosynthesis.</text>
</comment>
<evidence type="ECO:0000256" key="1">
    <source>
        <dbReference type="ARBA" id="ARBA00004496"/>
    </source>
</evidence>
<comment type="caution">
    <text evidence="18">The sequence shown here is derived from an EMBL/GenBank/DDBJ whole genome shotgun (WGS) entry which is preliminary data.</text>
</comment>
<dbReference type="GO" id="GO:0005737">
    <property type="term" value="C:cytoplasm"/>
    <property type="evidence" value="ECO:0007669"/>
    <property type="project" value="UniProtKB-SubCell"/>
</dbReference>
<keyword evidence="11" id="KW-0131">Cell cycle</keyword>
<dbReference type="InterPro" id="IPR050061">
    <property type="entry name" value="MurCDEF_pg_biosynth"/>
</dbReference>
<keyword evidence="7" id="KW-0547">Nucleotide-binding</keyword>
<dbReference type="PANTHER" id="PTHR43445">
    <property type="entry name" value="UDP-N-ACETYLMURAMATE--L-ALANINE LIGASE-RELATED"/>
    <property type="match status" value="1"/>
</dbReference>
<dbReference type="STRING" id="1798406.A3A04_02210"/>
<dbReference type="InterPro" id="IPR004101">
    <property type="entry name" value="Mur_ligase_C"/>
</dbReference>
<comment type="subcellular location">
    <subcellularLocation>
        <location evidence="1">Cytoplasm</location>
    </subcellularLocation>
</comment>
<evidence type="ECO:0000256" key="2">
    <source>
        <dbReference type="ARBA" id="ARBA00004752"/>
    </source>
</evidence>
<keyword evidence="10" id="KW-0573">Peptidoglycan synthesis</keyword>
<dbReference type="SUPFAM" id="SSF51984">
    <property type="entry name" value="MurCD N-terminal domain"/>
    <property type="match status" value="1"/>
</dbReference>
<dbReference type="Pfam" id="PF08245">
    <property type="entry name" value="Mur_ligase_M"/>
    <property type="match status" value="1"/>
</dbReference>
<dbReference type="SUPFAM" id="SSF53623">
    <property type="entry name" value="MurD-like peptide ligases, catalytic domain"/>
    <property type="match status" value="1"/>
</dbReference>
<accession>A0A1G1ZKJ6</accession>
<dbReference type="GO" id="GO:0005524">
    <property type="term" value="F:ATP binding"/>
    <property type="evidence" value="ECO:0007669"/>
    <property type="project" value="UniProtKB-KW"/>
</dbReference>
<dbReference type="InterPro" id="IPR036615">
    <property type="entry name" value="Mur_ligase_C_dom_sf"/>
</dbReference>
<dbReference type="AlphaFoldDB" id="A0A1G1ZKJ6"/>
<evidence type="ECO:0000259" key="15">
    <source>
        <dbReference type="Pfam" id="PF01225"/>
    </source>
</evidence>
<dbReference type="InterPro" id="IPR036565">
    <property type="entry name" value="Mur-like_cat_sf"/>
</dbReference>
<evidence type="ECO:0000256" key="12">
    <source>
        <dbReference type="ARBA" id="ARBA00023316"/>
    </source>
</evidence>
<evidence type="ECO:0000313" key="19">
    <source>
        <dbReference type="Proteomes" id="UP000178517"/>
    </source>
</evidence>
<evidence type="ECO:0000259" key="17">
    <source>
        <dbReference type="Pfam" id="PF08245"/>
    </source>
</evidence>
<dbReference type="Gene3D" id="3.40.1190.10">
    <property type="entry name" value="Mur-like, catalytic domain"/>
    <property type="match status" value="1"/>
</dbReference>
<evidence type="ECO:0000256" key="14">
    <source>
        <dbReference type="NCBIfam" id="TIGR01082"/>
    </source>
</evidence>
<keyword evidence="5 18" id="KW-0436">Ligase</keyword>
<evidence type="ECO:0000256" key="6">
    <source>
        <dbReference type="ARBA" id="ARBA00022618"/>
    </source>
</evidence>